<gene>
    <name evidence="1" type="ORF">E2C01_007520</name>
</gene>
<evidence type="ECO:0000313" key="2">
    <source>
        <dbReference type="Proteomes" id="UP000324222"/>
    </source>
</evidence>
<dbReference type="Proteomes" id="UP000324222">
    <property type="component" value="Unassembled WGS sequence"/>
</dbReference>
<sequence>MLAVMFYLQSMRFRPTANIVQCFDGFFLFLTNTLQSSYLLNKVWAKNQARWRISQRTCDHLDETVIHQLKFGPLNMTLERWPHNPRYKDKILLEGTSLTLQCSTTDNHRTTTE</sequence>
<keyword evidence="2" id="KW-1185">Reference proteome</keyword>
<organism evidence="1 2">
    <name type="scientific">Portunus trituberculatus</name>
    <name type="common">Swimming crab</name>
    <name type="synonym">Neptunus trituberculatus</name>
    <dbReference type="NCBI Taxonomy" id="210409"/>
    <lineage>
        <taxon>Eukaryota</taxon>
        <taxon>Metazoa</taxon>
        <taxon>Ecdysozoa</taxon>
        <taxon>Arthropoda</taxon>
        <taxon>Crustacea</taxon>
        <taxon>Multicrustacea</taxon>
        <taxon>Malacostraca</taxon>
        <taxon>Eumalacostraca</taxon>
        <taxon>Eucarida</taxon>
        <taxon>Decapoda</taxon>
        <taxon>Pleocyemata</taxon>
        <taxon>Brachyura</taxon>
        <taxon>Eubrachyura</taxon>
        <taxon>Portunoidea</taxon>
        <taxon>Portunidae</taxon>
        <taxon>Portuninae</taxon>
        <taxon>Portunus</taxon>
    </lineage>
</organism>
<evidence type="ECO:0000313" key="1">
    <source>
        <dbReference type="EMBL" id="MPC14747.1"/>
    </source>
</evidence>
<reference evidence="1 2" key="1">
    <citation type="submission" date="2019-05" db="EMBL/GenBank/DDBJ databases">
        <title>Another draft genome of Portunus trituberculatus and its Hox gene families provides insights of decapod evolution.</title>
        <authorList>
            <person name="Jeong J.-H."/>
            <person name="Song I."/>
            <person name="Kim S."/>
            <person name="Choi T."/>
            <person name="Kim D."/>
            <person name="Ryu S."/>
            <person name="Kim W."/>
        </authorList>
    </citation>
    <scope>NUCLEOTIDE SEQUENCE [LARGE SCALE GENOMIC DNA]</scope>
    <source>
        <tissue evidence="1">Muscle</tissue>
    </source>
</reference>
<dbReference type="EMBL" id="VSRR010000376">
    <property type="protein sequence ID" value="MPC14747.1"/>
    <property type="molecule type" value="Genomic_DNA"/>
</dbReference>
<protein>
    <submittedName>
        <fullName evidence="1">Uncharacterized protein</fullName>
    </submittedName>
</protein>
<name>A0A5B7CY47_PORTR</name>
<comment type="caution">
    <text evidence="1">The sequence shown here is derived from an EMBL/GenBank/DDBJ whole genome shotgun (WGS) entry which is preliminary data.</text>
</comment>
<accession>A0A5B7CY47</accession>
<dbReference type="AlphaFoldDB" id="A0A5B7CY47"/>
<proteinExistence type="predicted"/>